<proteinExistence type="predicted"/>
<dbReference type="Proteomes" id="UP001159364">
    <property type="component" value="Linkage Group LG10"/>
</dbReference>
<gene>
    <name evidence="3" type="ORF">K2173_008644</name>
</gene>
<comment type="caution">
    <text evidence="3">The sequence shown here is derived from an EMBL/GenBank/DDBJ whole genome shotgun (WGS) entry which is preliminary data.</text>
</comment>
<keyword evidence="4" id="KW-1185">Reference proteome</keyword>
<dbReference type="EMBL" id="JAIWQS010000010">
    <property type="protein sequence ID" value="KAJ8752909.1"/>
    <property type="molecule type" value="Genomic_DNA"/>
</dbReference>
<evidence type="ECO:0000313" key="4">
    <source>
        <dbReference type="Proteomes" id="UP001159364"/>
    </source>
</evidence>
<feature type="region of interest" description="Disordered" evidence="1">
    <location>
        <begin position="1"/>
        <end position="23"/>
    </location>
</feature>
<sequence>MALHEDTGPIQQEEGKKRPRMQTTDVRLAARRWKFRFNNMWLRDQGLYEVVEHSWQSCGRRDILDKRAAYCLALERWGRERNGEMVSRKKELRRQLQNYRGTQDGVGCDLYDQTKLELSGIMEREEIHWRQRAKVFWLAHGDRNSCFFQAMASERKRQNCMLGLKNDMGEWARDEAEMGNIVVDYFTSMLGESVTSAKSGYRLSLKYTGRVHGRVEGDFWGKLWKLTMPPKLKNFMWRALRGILPTCCKLVQRHLNISVDCVHCGEAEDIDHALLFCEEAQSVWACWGGGCNVRVGVGFNQWFAEVCEREPELRVIQWCPLTSKLWQARNNRIWVAKRYSSFALYCMGSSYINDWQ</sequence>
<dbReference type="InterPro" id="IPR026960">
    <property type="entry name" value="RVT-Znf"/>
</dbReference>
<organism evidence="3 4">
    <name type="scientific">Erythroxylum novogranatense</name>
    <dbReference type="NCBI Taxonomy" id="1862640"/>
    <lineage>
        <taxon>Eukaryota</taxon>
        <taxon>Viridiplantae</taxon>
        <taxon>Streptophyta</taxon>
        <taxon>Embryophyta</taxon>
        <taxon>Tracheophyta</taxon>
        <taxon>Spermatophyta</taxon>
        <taxon>Magnoliopsida</taxon>
        <taxon>eudicotyledons</taxon>
        <taxon>Gunneridae</taxon>
        <taxon>Pentapetalae</taxon>
        <taxon>rosids</taxon>
        <taxon>fabids</taxon>
        <taxon>Malpighiales</taxon>
        <taxon>Erythroxylaceae</taxon>
        <taxon>Erythroxylum</taxon>
    </lineage>
</organism>
<reference evidence="3 4" key="1">
    <citation type="submission" date="2021-09" db="EMBL/GenBank/DDBJ databases">
        <title>Genomic insights and catalytic innovation underlie evolution of tropane alkaloids biosynthesis.</title>
        <authorList>
            <person name="Wang Y.-J."/>
            <person name="Tian T."/>
            <person name="Huang J.-P."/>
            <person name="Huang S.-X."/>
        </authorList>
    </citation>
    <scope>NUCLEOTIDE SEQUENCE [LARGE SCALE GENOMIC DNA]</scope>
    <source>
        <strain evidence="3">KIB-2018</strain>
        <tissue evidence="3">Leaf</tissue>
    </source>
</reference>
<dbReference type="Pfam" id="PF13966">
    <property type="entry name" value="zf-RVT"/>
    <property type="match status" value="1"/>
</dbReference>
<dbReference type="AlphaFoldDB" id="A0AAV8SLN7"/>
<name>A0AAV8SLN7_9ROSI</name>
<feature type="domain" description="Reverse transcriptase zinc-binding" evidence="2">
    <location>
        <begin position="215"/>
        <end position="284"/>
    </location>
</feature>
<evidence type="ECO:0000313" key="3">
    <source>
        <dbReference type="EMBL" id="KAJ8752909.1"/>
    </source>
</evidence>
<evidence type="ECO:0000256" key="1">
    <source>
        <dbReference type="SAM" id="MobiDB-lite"/>
    </source>
</evidence>
<accession>A0AAV8SLN7</accession>
<evidence type="ECO:0000259" key="2">
    <source>
        <dbReference type="Pfam" id="PF13966"/>
    </source>
</evidence>
<protein>
    <recommendedName>
        <fullName evidence="2">Reverse transcriptase zinc-binding domain-containing protein</fullName>
    </recommendedName>
</protein>